<evidence type="ECO:0000313" key="3">
    <source>
        <dbReference type="EMBL" id="SHE85541.1"/>
    </source>
</evidence>
<feature type="transmembrane region" description="Helical" evidence="2">
    <location>
        <begin position="200"/>
        <end position="219"/>
    </location>
</feature>
<dbReference type="EMBL" id="FQVI01000007">
    <property type="protein sequence ID" value="SHE85541.1"/>
    <property type="molecule type" value="Genomic_DNA"/>
</dbReference>
<organism evidence="3 4">
    <name type="scientific">Lactonifactor longoviformis DSM 17459</name>
    <dbReference type="NCBI Taxonomy" id="1122155"/>
    <lineage>
        <taxon>Bacteria</taxon>
        <taxon>Bacillati</taxon>
        <taxon>Bacillota</taxon>
        <taxon>Clostridia</taxon>
        <taxon>Eubacteriales</taxon>
        <taxon>Clostridiaceae</taxon>
        <taxon>Lactonifactor</taxon>
    </lineage>
</organism>
<keyword evidence="2" id="KW-0812">Transmembrane</keyword>
<protein>
    <recommendedName>
        <fullName evidence="5">Flp pilus assembly protein TadB</fullName>
    </recommendedName>
</protein>
<gene>
    <name evidence="3" type="ORF">SAMN02745158_01762</name>
</gene>
<name>A0A1M4WW89_9CLOT</name>
<dbReference type="Proteomes" id="UP000184245">
    <property type="component" value="Unassembled WGS sequence"/>
</dbReference>
<feature type="transmembrane region" description="Helical" evidence="2">
    <location>
        <begin position="257"/>
        <end position="273"/>
    </location>
</feature>
<evidence type="ECO:0000313" key="4">
    <source>
        <dbReference type="Proteomes" id="UP000184245"/>
    </source>
</evidence>
<dbReference type="OrthoDB" id="1652083at2"/>
<feature type="transmembrane region" description="Helical" evidence="2">
    <location>
        <begin position="279"/>
        <end position="296"/>
    </location>
</feature>
<dbReference type="STRING" id="1122155.SAMN02745158_01762"/>
<keyword evidence="4" id="KW-1185">Reference proteome</keyword>
<feature type="transmembrane region" description="Helical" evidence="2">
    <location>
        <begin position="12"/>
        <end position="31"/>
    </location>
</feature>
<feature type="transmembrane region" description="Helical" evidence="2">
    <location>
        <begin position="171"/>
        <end position="188"/>
    </location>
</feature>
<keyword evidence="2" id="KW-1133">Transmembrane helix</keyword>
<sequence>MLSFAGIVLLGVWYGLKLGYIAAVSLYALLLSPFIIMNSCKNACEEKDFEDTANYLEQMLYSFKRIPKILTSLEDAALVFPEGKMHKAIQSAVHKIQNETEEGNLYHAAFQDIETLYSCRRLIQTHEFLVKAEEIGGDFSNALRILLLDRQLWVERVYELAQQRRNIRRNIFISLLLSAGICKISMIMLPKEFMALEHPLSQIVTAAYMISGITIWFWGQKKLQAAWLKEDAAQEEEIRREYEYLKTNGRKGAAQHVPAKLLLLSLSAAFAVWMKSRTALLLLGTVSILLWCWPGIRYRLAKKRIIKEVDKAFPVWLMDLSLLMQTENVHNALEKSLAKAPYVLREELSRMLDSIEKNPNSIEPFLDFMPWLDLPDVQSALRLIYSMWAAGDREDMEKQIAVLVEKNHHLMDKAERLSNEDSLAGVGMLVLIPMVTGSIKMMTDMGLLLVGLMNITKGMI</sequence>
<proteinExistence type="predicted"/>
<feature type="coiled-coil region" evidence="1">
    <location>
        <begin position="393"/>
        <end position="420"/>
    </location>
</feature>
<dbReference type="AlphaFoldDB" id="A0A1M4WW89"/>
<dbReference type="RefSeq" id="WP_084067797.1">
    <property type="nucleotide sequence ID" value="NZ_FQVI01000007.1"/>
</dbReference>
<evidence type="ECO:0008006" key="5">
    <source>
        <dbReference type="Google" id="ProtNLM"/>
    </source>
</evidence>
<evidence type="ECO:0000256" key="1">
    <source>
        <dbReference type="SAM" id="Coils"/>
    </source>
</evidence>
<keyword evidence="1" id="KW-0175">Coiled coil</keyword>
<evidence type="ECO:0000256" key="2">
    <source>
        <dbReference type="SAM" id="Phobius"/>
    </source>
</evidence>
<reference evidence="3 4" key="1">
    <citation type="submission" date="2016-11" db="EMBL/GenBank/DDBJ databases">
        <authorList>
            <person name="Jaros S."/>
            <person name="Januszkiewicz K."/>
            <person name="Wedrychowicz H."/>
        </authorList>
    </citation>
    <scope>NUCLEOTIDE SEQUENCE [LARGE SCALE GENOMIC DNA]</scope>
    <source>
        <strain evidence="3 4">DSM 17459</strain>
    </source>
</reference>
<keyword evidence="2" id="KW-0472">Membrane</keyword>
<accession>A0A1M4WW89</accession>